<comment type="caution">
    <text evidence="1">The sequence shown here is derived from an EMBL/GenBank/DDBJ whole genome shotgun (WGS) entry which is preliminary data.</text>
</comment>
<evidence type="ECO:0000313" key="2">
    <source>
        <dbReference type="Proteomes" id="UP000242263"/>
    </source>
</evidence>
<evidence type="ECO:0000313" key="1">
    <source>
        <dbReference type="EMBL" id="PKZ14007.1"/>
    </source>
</evidence>
<reference evidence="1 2" key="1">
    <citation type="submission" date="2017-12" db="EMBL/GenBank/DDBJ databases">
        <title>Phylogenetic diversity of female urinary microbiome.</title>
        <authorList>
            <person name="Thomas-White K."/>
            <person name="Wolfe A.J."/>
        </authorList>
    </citation>
    <scope>NUCLEOTIDE SEQUENCE [LARGE SCALE GENOMIC DNA]</scope>
    <source>
        <strain evidence="1 2">UMB0064</strain>
    </source>
</reference>
<dbReference type="EMBL" id="PKGU01000007">
    <property type="protein sequence ID" value="PKZ14007.1"/>
    <property type="molecule type" value="Genomic_DNA"/>
</dbReference>
<organism evidence="1 2">
    <name type="scientific">Alloscardovia omnicolens</name>
    <dbReference type="NCBI Taxonomy" id="419015"/>
    <lineage>
        <taxon>Bacteria</taxon>
        <taxon>Bacillati</taxon>
        <taxon>Actinomycetota</taxon>
        <taxon>Actinomycetes</taxon>
        <taxon>Bifidobacteriales</taxon>
        <taxon>Bifidobacteriaceae</taxon>
        <taxon>Alloscardovia</taxon>
    </lineage>
</organism>
<sequence length="121" mass="13843">MIIMDLQLRRKDVEYSFPSIIKVGYCELQYTLKALDMERVGYTSGINGWNCDVFRLESGLALTTGYRPFGNVRVDSDRLRALEEAVQAVPWEYCDKRARVARKGIESIIEDITSGAFKPTR</sequence>
<name>A0A2I1M1M9_9BIFI</name>
<protein>
    <submittedName>
        <fullName evidence="1">Uncharacterized protein</fullName>
    </submittedName>
</protein>
<proteinExistence type="predicted"/>
<dbReference type="Proteomes" id="UP000242263">
    <property type="component" value="Unassembled WGS sequence"/>
</dbReference>
<accession>A0A2I1M1M9</accession>
<gene>
    <name evidence="1" type="ORF">CYJ32_07660</name>
</gene>
<dbReference type="AlphaFoldDB" id="A0A2I1M1M9"/>